<dbReference type="HOGENOM" id="CLU_1837288_0_0_1"/>
<reference evidence="2 4" key="1">
    <citation type="submission" date="2008-03" db="EMBL/GenBank/DDBJ databases">
        <title>Annotation of Ixodes scapularis.</title>
        <authorList>
            <consortium name="Ixodes scapularis Genome Project Consortium"/>
            <person name="Caler E."/>
            <person name="Hannick L.I."/>
            <person name="Bidwell S."/>
            <person name="Joardar V."/>
            <person name="Thiagarajan M."/>
            <person name="Amedeo P."/>
            <person name="Galinsky K.J."/>
            <person name="Schobel S."/>
            <person name="Inman J."/>
            <person name="Hostetler J."/>
            <person name="Miller J."/>
            <person name="Hammond M."/>
            <person name="Megy K."/>
            <person name="Lawson D."/>
            <person name="Kodira C."/>
            <person name="Sutton G."/>
            <person name="Meyer J."/>
            <person name="Hill C.A."/>
            <person name="Birren B."/>
            <person name="Nene V."/>
            <person name="Collins F."/>
            <person name="Alarcon-Chaidez F."/>
            <person name="Wikel S."/>
            <person name="Strausberg R."/>
        </authorList>
    </citation>
    <scope>NUCLEOTIDE SEQUENCE [LARGE SCALE GENOMIC DNA]</scope>
    <source>
        <strain evidence="4">Wikel</strain>
        <strain evidence="2">Wikel colony</strain>
    </source>
</reference>
<proteinExistence type="predicted"/>
<organism>
    <name type="scientific">Ixodes scapularis</name>
    <name type="common">Black-legged tick</name>
    <name type="synonym">Deer tick</name>
    <dbReference type="NCBI Taxonomy" id="6945"/>
    <lineage>
        <taxon>Eukaryota</taxon>
        <taxon>Metazoa</taxon>
        <taxon>Ecdysozoa</taxon>
        <taxon>Arthropoda</taxon>
        <taxon>Chelicerata</taxon>
        <taxon>Arachnida</taxon>
        <taxon>Acari</taxon>
        <taxon>Parasitiformes</taxon>
        <taxon>Ixodida</taxon>
        <taxon>Ixodoidea</taxon>
        <taxon>Ixodidae</taxon>
        <taxon>Ixodinae</taxon>
        <taxon>Ixodes</taxon>
    </lineage>
</organism>
<dbReference type="EnsemblMetazoa" id="ISCW000626-RA">
    <property type="protein sequence ID" value="ISCW000626-PA"/>
    <property type="gene ID" value="ISCW000626"/>
</dbReference>
<dbReference type="AlphaFoldDB" id="B7P7D5"/>
<keyword evidence="4" id="KW-1185">Reference proteome</keyword>
<gene>
    <name evidence="2" type="ORF">IscW_ISCW000626</name>
</gene>
<evidence type="ECO:0000313" key="3">
    <source>
        <dbReference type="EnsemblMetazoa" id="ISCW000626-PA"/>
    </source>
</evidence>
<dbReference type="EMBL" id="DS651434">
    <property type="protein sequence ID" value="EEC02507.1"/>
    <property type="molecule type" value="Genomic_DNA"/>
</dbReference>
<name>B7P7D5_IXOSC</name>
<dbReference type="EMBL" id="ABJB010982651">
    <property type="status" value="NOT_ANNOTATED_CDS"/>
    <property type="molecule type" value="Genomic_DNA"/>
</dbReference>
<protein>
    <submittedName>
        <fullName evidence="2 3">Uncharacterized protein</fullName>
    </submittedName>
</protein>
<feature type="compositionally biased region" description="Basic and acidic residues" evidence="1">
    <location>
        <begin position="130"/>
        <end position="140"/>
    </location>
</feature>
<accession>B7P7D5</accession>
<dbReference type="Proteomes" id="UP000001555">
    <property type="component" value="Unassembled WGS sequence"/>
</dbReference>
<dbReference type="VEuPathDB" id="VectorBase:ISCW000626"/>
<feature type="region of interest" description="Disordered" evidence="1">
    <location>
        <begin position="1"/>
        <end position="26"/>
    </location>
</feature>
<dbReference type="InParanoid" id="B7P7D5"/>
<sequence>MPLQVQRRRRAPSEGERRSQVPFPRARKEAVSSCKTAFFFLETVYYFSFSRRHWVTLKDEPTRTAGAFCVTLSQPARRGGGYAPRGLLPPHWALAESPTTDAVSHAAPTLRRTTSQPLPNLGGSGSVKGKLSDRRVPTAD</sequence>
<evidence type="ECO:0000313" key="2">
    <source>
        <dbReference type="EMBL" id="EEC02507.1"/>
    </source>
</evidence>
<evidence type="ECO:0000313" key="4">
    <source>
        <dbReference type="Proteomes" id="UP000001555"/>
    </source>
</evidence>
<reference evidence="3" key="2">
    <citation type="submission" date="2020-05" db="UniProtKB">
        <authorList>
            <consortium name="EnsemblMetazoa"/>
        </authorList>
    </citation>
    <scope>IDENTIFICATION</scope>
    <source>
        <strain evidence="3">wikel</strain>
    </source>
</reference>
<evidence type="ECO:0000256" key="1">
    <source>
        <dbReference type="SAM" id="MobiDB-lite"/>
    </source>
</evidence>
<feature type="region of interest" description="Disordered" evidence="1">
    <location>
        <begin position="98"/>
        <end position="140"/>
    </location>
</feature>
<feature type="compositionally biased region" description="Basic residues" evidence="1">
    <location>
        <begin position="1"/>
        <end position="10"/>
    </location>
</feature>
<dbReference type="VEuPathDB" id="VectorBase:ISCI000626"/>
<dbReference type="PaxDb" id="6945-B7P7D5"/>